<comment type="caution">
    <text evidence="3">The sequence shown here is derived from an EMBL/GenBank/DDBJ whole genome shotgun (WGS) entry which is preliminary data.</text>
</comment>
<feature type="compositionally biased region" description="Polar residues" evidence="1">
    <location>
        <begin position="65"/>
        <end position="102"/>
    </location>
</feature>
<keyword evidence="2" id="KW-0472">Membrane</keyword>
<keyword evidence="4" id="KW-1185">Reference proteome</keyword>
<keyword evidence="2" id="KW-0812">Transmembrane</keyword>
<feature type="compositionally biased region" description="Low complexity" evidence="1">
    <location>
        <begin position="51"/>
        <end position="64"/>
    </location>
</feature>
<accession>A0A8H3EQF9</accession>
<dbReference type="Proteomes" id="UP000664521">
    <property type="component" value="Unassembled WGS sequence"/>
</dbReference>
<proteinExistence type="predicted"/>
<feature type="compositionally biased region" description="Polar residues" evidence="1">
    <location>
        <begin position="111"/>
        <end position="134"/>
    </location>
</feature>
<feature type="region of interest" description="Disordered" evidence="1">
    <location>
        <begin position="269"/>
        <end position="330"/>
    </location>
</feature>
<feature type="region of interest" description="Disordered" evidence="1">
    <location>
        <begin position="45"/>
        <end position="134"/>
    </location>
</feature>
<name>A0A8H3EQF9_9LECA</name>
<evidence type="ECO:0000313" key="4">
    <source>
        <dbReference type="Proteomes" id="UP000664521"/>
    </source>
</evidence>
<evidence type="ECO:0000256" key="1">
    <source>
        <dbReference type="SAM" id="MobiDB-lite"/>
    </source>
</evidence>
<reference evidence="3" key="1">
    <citation type="submission" date="2021-03" db="EMBL/GenBank/DDBJ databases">
        <authorList>
            <person name="Tagirdzhanova G."/>
        </authorList>
    </citation>
    <scope>NUCLEOTIDE SEQUENCE</scope>
</reference>
<sequence length="353" mass="37506">MHFHPRDNTCDPPYQWFVCEANGFRGCCSDTRVCDLDTCPSASLPGNAGPSSSITSTASGSTSTENGANPTNKDSTTSTPISTSLHTPYVTTSRYSGSSPTVSLGPLGTPAISQGSSERPNSTATAHGTVRGSSKTPLIAGTVGAIVGAVFILVILILIWICLRRKRKAKEEEKRVLGYYVAPGTRVEAQKNGNDYQPTRTRKGRFKAAIKRGSFVSSLTNSRFTTHGESPLSPLSSSQGQKEVAPYSDRPTADRHPELAGTLQDLTPELSSDASFNGRFELPPEPERSLINSPKHSEGSPTKSDHTESSSTGHGGSMVGPNLKVASNGRTAGSNAAHVMSWMNFHNEAHARM</sequence>
<organism evidence="3 4">
    <name type="scientific">Heterodermia speciosa</name>
    <dbReference type="NCBI Taxonomy" id="116794"/>
    <lineage>
        <taxon>Eukaryota</taxon>
        <taxon>Fungi</taxon>
        <taxon>Dikarya</taxon>
        <taxon>Ascomycota</taxon>
        <taxon>Pezizomycotina</taxon>
        <taxon>Lecanoromycetes</taxon>
        <taxon>OSLEUM clade</taxon>
        <taxon>Lecanoromycetidae</taxon>
        <taxon>Caliciales</taxon>
        <taxon>Physciaceae</taxon>
        <taxon>Heterodermia</taxon>
    </lineage>
</organism>
<feature type="compositionally biased region" description="Basic and acidic residues" evidence="1">
    <location>
        <begin position="295"/>
        <end position="308"/>
    </location>
</feature>
<dbReference type="EMBL" id="CAJPDS010000006">
    <property type="protein sequence ID" value="CAF9908608.1"/>
    <property type="molecule type" value="Genomic_DNA"/>
</dbReference>
<gene>
    <name evidence="3" type="ORF">HETSPECPRED_008130</name>
</gene>
<feature type="region of interest" description="Disordered" evidence="1">
    <location>
        <begin position="221"/>
        <end position="256"/>
    </location>
</feature>
<evidence type="ECO:0000313" key="3">
    <source>
        <dbReference type="EMBL" id="CAF9908608.1"/>
    </source>
</evidence>
<keyword evidence="2" id="KW-1133">Transmembrane helix</keyword>
<evidence type="ECO:0000256" key="2">
    <source>
        <dbReference type="SAM" id="Phobius"/>
    </source>
</evidence>
<dbReference type="OrthoDB" id="4728302at2759"/>
<protein>
    <submittedName>
        <fullName evidence="3">Uncharacterized protein</fullName>
    </submittedName>
</protein>
<dbReference type="AlphaFoldDB" id="A0A8H3EQF9"/>
<feature type="transmembrane region" description="Helical" evidence="2">
    <location>
        <begin position="138"/>
        <end position="163"/>
    </location>
</feature>